<comment type="caution">
    <text evidence="1">The sequence shown here is derived from an EMBL/GenBank/DDBJ whole genome shotgun (WGS) entry which is preliminary data.</text>
</comment>
<dbReference type="InterPro" id="IPR036520">
    <property type="entry name" value="UPF0759_sf"/>
</dbReference>
<accession>A0ABU3E585</accession>
<dbReference type="InterPro" id="IPR002763">
    <property type="entry name" value="DUF72"/>
</dbReference>
<keyword evidence="2" id="KW-1185">Reference proteome</keyword>
<proteinExistence type="predicted"/>
<name>A0ABU3E585_9FLAO</name>
<evidence type="ECO:0000313" key="2">
    <source>
        <dbReference type="Proteomes" id="UP001261624"/>
    </source>
</evidence>
<organism evidence="1 2">
    <name type="scientific">Autumnicola patrickiae</name>
    <dbReference type="NCBI Taxonomy" id="3075591"/>
    <lineage>
        <taxon>Bacteria</taxon>
        <taxon>Pseudomonadati</taxon>
        <taxon>Bacteroidota</taxon>
        <taxon>Flavobacteriia</taxon>
        <taxon>Flavobacteriales</taxon>
        <taxon>Flavobacteriaceae</taxon>
        <taxon>Autumnicola</taxon>
    </lineage>
</organism>
<reference evidence="1 2" key="1">
    <citation type="submission" date="2023-09" db="EMBL/GenBank/DDBJ databases">
        <authorList>
            <person name="Rey-Velasco X."/>
        </authorList>
    </citation>
    <scope>NUCLEOTIDE SEQUENCE [LARGE SCALE GENOMIC DNA]</scope>
    <source>
        <strain evidence="1 2">F188</strain>
    </source>
</reference>
<dbReference type="PANTHER" id="PTHR30348:SF4">
    <property type="entry name" value="DUF72 DOMAIN-CONTAINING PROTEIN"/>
    <property type="match status" value="1"/>
</dbReference>
<dbReference type="SUPFAM" id="SSF117396">
    <property type="entry name" value="TM1631-like"/>
    <property type="match status" value="1"/>
</dbReference>
<protein>
    <submittedName>
        <fullName evidence="1">DUF72 domain-containing protein</fullName>
    </submittedName>
</protein>
<dbReference type="Gene3D" id="3.20.20.410">
    <property type="entry name" value="Protein of unknown function UPF0759"/>
    <property type="match status" value="1"/>
</dbReference>
<evidence type="ECO:0000313" key="1">
    <source>
        <dbReference type="EMBL" id="MDT0691134.1"/>
    </source>
</evidence>
<dbReference type="Proteomes" id="UP001261624">
    <property type="component" value="Unassembled WGS sequence"/>
</dbReference>
<dbReference type="EMBL" id="JAVRHM010000019">
    <property type="protein sequence ID" value="MDT0691134.1"/>
    <property type="molecule type" value="Genomic_DNA"/>
</dbReference>
<gene>
    <name evidence="1" type="ORF">RM549_15170</name>
</gene>
<dbReference type="Pfam" id="PF01904">
    <property type="entry name" value="DUF72"/>
    <property type="match status" value="1"/>
</dbReference>
<sequence length="261" mass="30334">MAIKMQGGETDCGFRHHLYSGLSGLQLPTPKYLFPPPFKNSSRLTYYASIFNSIEINSSFYKVPRPATVANWAASVPEHFRFTFKLWKEITHKKSLNFNNEDVITFFNAINSVHTKKGCLLIQFPPGIGREYSTQLENLLGCINNSDPKQEWKLAVEFRNKSWYHEDVYDVLNFHKTAIVIQDIPKSATPLLNHKSDFIYLRFHGPTGNYRESYSEDFLREYGNLINEWIEEGKSVYTYFNNTIGDAFNNVKLLNHFVQHQ</sequence>
<dbReference type="PANTHER" id="PTHR30348">
    <property type="entry name" value="UNCHARACTERIZED PROTEIN YECE"/>
    <property type="match status" value="1"/>
</dbReference>
<dbReference type="RefSeq" id="WP_311686329.1">
    <property type="nucleotide sequence ID" value="NZ_JAVRHM010000019.1"/>
</dbReference>